<dbReference type="SUPFAM" id="SSF56112">
    <property type="entry name" value="Protein kinase-like (PK-like)"/>
    <property type="match status" value="1"/>
</dbReference>
<comment type="caution">
    <text evidence="1">The sequence shown here is derived from an EMBL/GenBank/DDBJ whole genome shotgun (WGS) entry which is preliminary data.</text>
</comment>
<dbReference type="EMBL" id="JARJCM010000278">
    <property type="protein sequence ID" value="KAJ7019965.1"/>
    <property type="molecule type" value="Genomic_DNA"/>
</dbReference>
<dbReference type="InterPro" id="IPR011009">
    <property type="entry name" value="Kinase-like_dom_sf"/>
</dbReference>
<sequence>MHGVRSRAVVSLGREYNAYAAMRAFQGVAVPKVIGMFTTTDGKNMVLMMSYAGKALKAFSELEPRDKHTLFHRLVRLHKTGVQHNDLEPRNVTKSSSGPLIIDFDRASLGHNCPGASCQELLQVAQALDLDPATEMETPEGTARPPTVYSAVVAFVSAVVSALFGFPGCPRHV</sequence>
<gene>
    <name evidence="1" type="ORF">C8F04DRAFT_1275674</name>
</gene>
<name>A0AAD6S322_9AGAR</name>
<dbReference type="AlphaFoldDB" id="A0AAD6S322"/>
<reference evidence="1" key="1">
    <citation type="submission" date="2023-03" db="EMBL/GenBank/DDBJ databases">
        <title>Massive genome expansion in bonnet fungi (Mycena s.s.) driven by repeated elements and novel gene families across ecological guilds.</title>
        <authorList>
            <consortium name="Lawrence Berkeley National Laboratory"/>
            <person name="Harder C.B."/>
            <person name="Miyauchi S."/>
            <person name="Viragh M."/>
            <person name="Kuo A."/>
            <person name="Thoen E."/>
            <person name="Andreopoulos B."/>
            <person name="Lu D."/>
            <person name="Skrede I."/>
            <person name="Drula E."/>
            <person name="Henrissat B."/>
            <person name="Morin E."/>
            <person name="Kohler A."/>
            <person name="Barry K."/>
            <person name="LaButti K."/>
            <person name="Morin E."/>
            <person name="Salamov A."/>
            <person name="Lipzen A."/>
            <person name="Mereny Z."/>
            <person name="Hegedus B."/>
            <person name="Baldrian P."/>
            <person name="Stursova M."/>
            <person name="Weitz H."/>
            <person name="Taylor A."/>
            <person name="Grigoriev I.V."/>
            <person name="Nagy L.G."/>
            <person name="Martin F."/>
            <person name="Kauserud H."/>
        </authorList>
    </citation>
    <scope>NUCLEOTIDE SEQUENCE</scope>
    <source>
        <strain evidence="1">CBHHK200</strain>
    </source>
</reference>
<evidence type="ECO:0000313" key="2">
    <source>
        <dbReference type="Proteomes" id="UP001218188"/>
    </source>
</evidence>
<organism evidence="1 2">
    <name type="scientific">Mycena alexandri</name>
    <dbReference type="NCBI Taxonomy" id="1745969"/>
    <lineage>
        <taxon>Eukaryota</taxon>
        <taxon>Fungi</taxon>
        <taxon>Dikarya</taxon>
        <taxon>Basidiomycota</taxon>
        <taxon>Agaricomycotina</taxon>
        <taxon>Agaricomycetes</taxon>
        <taxon>Agaricomycetidae</taxon>
        <taxon>Agaricales</taxon>
        <taxon>Marasmiineae</taxon>
        <taxon>Mycenaceae</taxon>
        <taxon>Mycena</taxon>
    </lineage>
</organism>
<dbReference type="Proteomes" id="UP001218188">
    <property type="component" value="Unassembled WGS sequence"/>
</dbReference>
<accession>A0AAD6S322</accession>
<evidence type="ECO:0000313" key="1">
    <source>
        <dbReference type="EMBL" id="KAJ7019965.1"/>
    </source>
</evidence>
<keyword evidence="2" id="KW-1185">Reference proteome</keyword>
<protein>
    <recommendedName>
        <fullName evidence="3">Protein kinase domain-containing protein</fullName>
    </recommendedName>
</protein>
<evidence type="ECO:0008006" key="3">
    <source>
        <dbReference type="Google" id="ProtNLM"/>
    </source>
</evidence>
<proteinExistence type="predicted"/>